<reference evidence="1 2" key="1">
    <citation type="submission" date="2018-06" db="EMBL/GenBank/DDBJ databases">
        <authorList>
            <consortium name="Pathogen Informatics"/>
            <person name="Doyle S."/>
        </authorList>
    </citation>
    <scope>NUCLEOTIDE SEQUENCE [LARGE SCALE GENOMIC DNA]</scope>
    <source>
        <strain evidence="1 2">NCTC11091</strain>
    </source>
</reference>
<gene>
    <name evidence="1" type="ORF">NCTC11091_02153</name>
</gene>
<protein>
    <recommendedName>
        <fullName evidence="3">MafI family immunity protein</fullName>
    </recommendedName>
</protein>
<dbReference type="InterPro" id="IPR047880">
    <property type="entry name" value="MafI-like"/>
</dbReference>
<evidence type="ECO:0000313" key="2">
    <source>
        <dbReference type="Proteomes" id="UP000255193"/>
    </source>
</evidence>
<name>A0A378QMM4_9GAMM</name>
<dbReference type="AlphaFoldDB" id="A0A378QMM4"/>
<dbReference type="NCBIfam" id="NF033691">
    <property type="entry name" value="immunity_MafI"/>
    <property type="match status" value="1"/>
</dbReference>
<evidence type="ECO:0000313" key="1">
    <source>
        <dbReference type="EMBL" id="STZ01680.1"/>
    </source>
</evidence>
<dbReference type="RefSeq" id="WP_067059491.1">
    <property type="nucleotide sequence ID" value="NZ_MXAO01000028.1"/>
</dbReference>
<organism evidence="1 2">
    <name type="scientific">Faucicola atlantae</name>
    <dbReference type="NCBI Taxonomy" id="34059"/>
    <lineage>
        <taxon>Bacteria</taxon>
        <taxon>Pseudomonadati</taxon>
        <taxon>Pseudomonadota</taxon>
        <taxon>Gammaproteobacteria</taxon>
        <taxon>Moraxellales</taxon>
        <taxon>Moraxellaceae</taxon>
        <taxon>Faucicola</taxon>
    </lineage>
</organism>
<dbReference type="EMBL" id="UGQA01000005">
    <property type="protein sequence ID" value="STZ01680.1"/>
    <property type="molecule type" value="Genomic_DNA"/>
</dbReference>
<proteinExistence type="predicted"/>
<dbReference type="Proteomes" id="UP000255193">
    <property type="component" value="Unassembled WGS sequence"/>
</dbReference>
<sequence length="95" mass="11453">MVTLLNNLLKLRRKRNSFEIIRLELEQYLSKKQLDFIDELYENNEVGLALEFICSYIEDNDISISKVLYELLKDYMNQLSLVQNIEFYNIRVDKL</sequence>
<evidence type="ECO:0008006" key="3">
    <source>
        <dbReference type="Google" id="ProtNLM"/>
    </source>
</evidence>
<accession>A0A378QMM4</accession>